<name>A0A1F5NPD9_9BACT</name>
<dbReference type="InterPro" id="IPR003010">
    <property type="entry name" value="C-N_Hydrolase"/>
</dbReference>
<proteinExistence type="predicted"/>
<reference evidence="3 4" key="1">
    <citation type="journal article" date="2016" name="Nat. Commun.">
        <title>Thousands of microbial genomes shed light on interconnected biogeochemical processes in an aquifer system.</title>
        <authorList>
            <person name="Anantharaman K."/>
            <person name="Brown C.T."/>
            <person name="Hug L.A."/>
            <person name="Sharon I."/>
            <person name="Castelle C.J."/>
            <person name="Probst A.J."/>
            <person name="Thomas B.C."/>
            <person name="Singh A."/>
            <person name="Wilkins M.J."/>
            <person name="Karaoz U."/>
            <person name="Brodie E.L."/>
            <person name="Williams K.H."/>
            <person name="Hubbard S.S."/>
            <person name="Banfield J.F."/>
        </authorList>
    </citation>
    <scope>NUCLEOTIDE SEQUENCE [LARGE SCALE GENOMIC DNA]</scope>
</reference>
<dbReference type="PANTHER" id="PTHR43674:SF2">
    <property type="entry name" value="BETA-UREIDOPROPIONASE"/>
    <property type="match status" value="1"/>
</dbReference>
<dbReference type="Gene3D" id="3.60.110.10">
    <property type="entry name" value="Carbon-nitrogen hydrolase"/>
    <property type="match status" value="1"/>
</dbReference>
<dbReference type="SUPFAM" id="SSF56317">
    <property type="entry name" value="Carbon-nitrogen hydrolase"/>
    <property type="match status" value="1"/>
</dbReference>
<protein>
    <recommendedName>
        <fullName evidence="2">CN hydrolase domain-containing protein</fullName>
    </recommendedName>
</protein>
<dbReference type="GO" id="GO:0033388">
    <property type="term" value="P:putrescine biosynthetic process from arginine"/>
    <property type="evidence" value="ECO:0007669"/>
    <property type="project" value="TreeGrafter"/>
</dbReference>
<sequence>MAKKQLVKIGLVQMAVPATKKAALEKAARLITQAAKKGAKIICLPELFNTPYFPQKDKLPKKQYAETVSGVVMRSLAAQAKKLKITLIVPIYELRDTKYYNTAVVFSEQGKFSGQYDKIHIPHDPGFYEKSYFEQGKGDYKIFKSPYAKFAVLICYDQWYPEAARAARLNGAEIIFYPTAIGDIIGYKTEGDWHNAWETAQRGHAIANSVYVAGVNRTGREGQMRFFGQSFVSDPFGKIIKRASKSKDEAVVVQIDLERNRFFADGWGFLRNRRPDTYKALVAKKLTEKHRGLKNVPHYKDEIRALEGK</sequence>
<evidence type="ECO:0000313" key="4">
    <source>
        <dbReference type="Proteomes" id="UP000176864"/>
    </source>
</evidence>
<gene>
    <name evidence="3" type="ORF">A2751_04590</name>
</gene>
<dbReference type="PANTHER" id="PTHR43674">
    <property type="entry name" value="NITRILASE C965.09-RELATED"/>
    <property type="match status" value="1"/>
</dbReference>
<dbReference type="GO" id="GO:0050126">
    <property type="term" value="F:N-carbamoylputrescine amidase activity"/>
    <property type="evidence" value="ECO:0007669"/>
    <property type="project" value="TreeGrafter"/>
</dbReference>
<dbReference type="PROSITE" id="PS50263">
    <property type="entry name" value="CN_HYDROLASE"/>
    <property type="match status" value="1"/>
</dbReference>
<dbReference type="InterPro" id="IPR036526">
    <property type="entry name" value="C-N_Hydrolase_sf"/>
</dbReference>
<accession>A0A1F5NPD9</accession>
<dbReference type="InterPro" id="IPR050345">
    <property type="entry name" value="Aliph_Amidase/BUP"/>
</dbReference>
<dbReference type="EMBL" id="MFEK01000006">
    <property type="protein sequence ID" value="OGE79240.1"/>
    <property type="molecule type" value="Genomic_DNA"/>
</dbReference>
<feature type="domain" description="CN hydrolase" evidence="2">
    <location>
        <begin position="7"/>
        <end position="257"/>
    </location>
</feature>
<dbReference type="Pfam" id="PF00795">
    <property type="entry name" value="CN_hydrolase"/>
    <property type="match status" value="1"/>
</dbReference>
<evidence type="ECO:0000313" key="3">
    <source>
        <dbReference type="EMBL" id="OGE79240.1"/>
    </source>
</evidence>
<dbReference type="AlphaFoldDB" id="A0A1F5NPD9"/>
<dbReference type="STRING" id="1817824.A2751_04590"/>
<evidence type="ECO:0000259" key="2">
    <source>
        <dbReference type="PROSITE" id="PS50263"/>
    </source>
</evidence>
<comment type="caution">
    <text evidence="3">The sequence shown here is derived from an EMBL/GenBank/DDBJ whole genome shotgun (WGS) entry which is preliminary data.</text>
</comment>
<dbReference type="Proteomes" id="UP000176864">
    <property type="component" value="Unassembled WGS sequence"/>
</dbReference>
<organism evidence="3 4">
    <name type="scientific">Candidatus Doudnabacteria bacterium RIFCSPHIGHO2_01_FULL_46_14</name>
    <dbReference type="NCBI Taxonomy" id="1817824"/>
    <lineage>
        <taxon>Bacteria</taxon>
        <taxon>Candidatus Doudnaibacteriota</taxon>
    </lineage>
</organism>
<keyword evidence="1" id="KW-0378">Hydrolase</keyword>
<evidence type="ECO:0000256" key="1">
    <source>
        <dbReference type="ARBA" id="ARBA00022801"/>
    </source>
</evidence>